<comment type="caution">
    <text evidence="6">The sequence shown here is derived from an EMBL/GenBank/DDBJ whole genome shotgun (WGS) entry which is preliminary data.</text>
</comment>
<name>A0A1E3H435_9HYPH</name>
<dbReference type="PANTHER" id="PTHR43400">
    <property type="entry name" value="FUMARATE REDUCTASE"/>
    <property type="match status" value="1"/>
</dbReference>
<comment type="cofactor">
    <cofactor evidence="1">
        <name>FAD</name>
        <dbReference type="ChEBI" id="CHEBI:57692"/>
    </cofactor>
</comment>
<dbReference type="SUPFAM" id="SSF56425">
    <property type="entry name" value="Succinate dehydrogenase/fumarate reductase flavoprotein, catalytic domain"/>
    <property type="match status" value="1"/>
</dbReference>
<dbReference type="SUPFAM" id="SSF51905">
    <property type="entry name" value="FAD/NAD(P)-binding domain"/>
    <property type="match status" value="1"/>
</dbReference>
<evidence type="ECO:0000256" key="2">
    <source>
        <dbReference type="ARBA" id="ARBA00022630"/>
    </source>
</evidence>
<dbReference type="GO" id="GO:0008202">
    <property type="term" value="P:steroid metabolic process"/>
    <property type="evidence" value="ECO:0007669"/>
    <property type="project" value="UniProtKB-ARBA"/>
</dbReference>
<dbReference type="InterPro" id="IPR003953">
    <property type="entry name" value="FAD-dep_OxRdtase_2_FAD-bd"/>
</dbReference>
<dbReference type="GO" id="GO:0047571">
    <property type="term" value="F:3-oxosteroid 1-dehydrogenase activity"/>
    <property type="evidence" value="ECO:0007669"/>
    <property type="project" value="UniProtKB-EC"/>
</dbReference>
<dbReference type="Proteomes" id="UP000094622">
    <property type="component" value="Unassembled WGS sequence"/>
</dbReference>
<accession>A0A1E3H435</accession>
<dbReference type="EC" id="1.3.99.4" evidence="6"/>
<dbReference type="InterPro" id="IPR036188">
    <property type="entry name" value="FAD/NAD-bd_sf"/>
</dbReference>
<dbReference type="PANTHER" id="PTHR43400:SF10">
    <property type="entry name" value="3-OXOSTEROID 1-DEHYDROGENASE"/>
    <property type="match status" value="1"/>
</dbReference>
<dbReference type="InterPro" id="IPR027477">
    <property type="entry name" value="Succ_DH/fumarate_Rdtase_cat_sf"/>
</dbReference>
<dbReference type="InterPro" id="IPR050315">
    <property type="entry name" value="FAD-oxidoreductase_2"/>
</dbReference>
<feature type="domain" description="FAD-dependent oxidoreductase 2 FAD-binding" evidence="5">
    <location>
        <begin position="13"/>
        <end position="521"/>
    </location>
</feature>
<protein>
    <submittedName>
        <fullName evidence="6">3-oxosteroid 1-dehydrogenase</fullName>
        <ecNumber evidence="6">1.3.99.4</ecNumber>
    </submittedName>
</protein>
<proteinExistence type="predicted"/>
<gene>
    <name evidence="6" type="primary">kstD_2</name>
    <name evidence="6" type="ORF">A6302_01631</name>
</gene>
<evidence type="ECO:0000313" key="7">
    <source>
        <dbReference type="Proteomes" id="UP000094622"/>
    </source>
</evidence>
<dbReference type="Pfam" id="PF00890">
    <property type="entry name" value="FAD_binding_2"/>
    <property type="match status" value="1"/>
</dbReference>
<keyword evidence="2" id="KW-0285">Flavoprotein</keyword>
<keyword evidence="7" id="KW-1185">Reference proteome</keyword>
<keyword evidence="3" id="KW-0274">FAD</keyword>
<evidence type="ECO:0000313" key="6">
    <source>
        <dbReference type="EMBL" id="ODN71070.1"/>
    </source>
</evidence>
<dbReference type="AlphaFoldDB" id="A0A1E3H435"/>
<reference evidence="6 7" key="1">
    <citation type="submission" date="2016-07" db="EMBL/GenBank/DDBJ databases">
        <title>Draft Genome Sequence of Methylobrevis pamukkalensis PK2.</title>
        <authorList>
            <person name="Vasilenko O.V."/>
            <person name="Doronina N.V."/>
            <person name="Shmareva M.N."/>
            <person name="Tarlachkov S.V."/>
            <person name="Mustakhimov I."/>
            <person name="Trotsenko Y.A."/>
        </authorList>
    </citation>
    <scope>NUCLEOTIDE SEQUENCE [LARGE SCALE GENOMIC DNA]</scope>
    <source>
        <strain evidence="6 7">PK2</strain>
    </source>
</reference>
<dbReference type="RefSeq" id="WP_069306484.1">
    <property type="nucleotide sequence ID" value="NZ_MCRJ01000031.1"/>
</dbReference>
<dbReference type="OrthoDB" id="3178130at2"/>
<evidence type="ECO:0000256" key="4">
    <source>
        <dbReference type="ARBA" id="ARBA00023002"/>
    </source>
</evidence>
<sequence>MTAVAVSVEETCDVLVVGSGGAALVAALTAAAGGLDVIVAEKTEVLGGTTAISGAGIWVPANRHAREAGIDDSPEQALAYIRAAAPEGWAEEEDPLWQRFVAAAPAMLDFVEAATPLCFALSDDADPLLHLEGARRTGRMVSPRPLRRRVAGVLARRLRRPPLPHLFTYQEVRAADVFHHPVRAVLAHAHRLVWRLVTGRRGKGTALIAGLVAGCLANGCRFRLGAKATGLLTDAAGDVTGALVETGDARTTIRARRGVVLASGGFEWDAERLARHFPGPVDLVGSPHANTGDAHRMAEAVGARLARMDQANIAPAIPAVYDGRPHGFATFHHREPNAILVGPDGRRFANEYLFNLGEVLDARDPASGLPRHLPAFLVTDSRFFRRSPVIARFLRRAPGWVVTAATIEALAARISVPVEGLADTVARFNAFAATGQDLEFQREQDLLAPGGTDPGRMDRICRPPYAAMPFNRSFLGTKGGPRTDADGAVLRADGRRIGGLYAAGLAMANPFGTRAVGSGTTIGPNMTWGYVCGLSLVAGKPRPPLPDPPCDNSKDTPS</sequence>
<evidence type="ECO:0000256" key="1">
    <source>
        <dbReference type="ARBA" id="ARBA00001974"/>
    </source>
</evidence>
<dbReference type="Gene3D" id="3.50.50.60">
    <property type="entry name" value="FAD/NAD(P)-binding domain"/>
    <property type="match status" value="2"/>
</dbReference>
<keyword evidence="4 6" id="KW-0560">Oxidoreductase</keyword>
<dbReference type="EMBL" id="MCRJ01000031">
    <property type="protein sequence ID" value="ODN71070.1"/>
    <property type="molecule type" value="Genomic_DNA"/>
</dbReference>
<organism evidence="6 7">
    <name type="scientific">Methylobrevis pamukkalensis</name>
    <dbReference type="NCBI Taxonomy" id="1439726"/>
    <lineage>
        <taxon>Bacteria</taxon>
        <taxon>Pseudomonadati</taxon>
        <taxon>Pseudomonadota</taxon>
        <taxon>Alphaproteobacteria</taxon>
        <taxon>Hyphomicrobiales</taxon>
        <taxon>Pleomorphomonadaceae</taxon>
        <taxon>Methylobrevis</taxon>
    </lineage>
</organism>
<evidence type="ECO:0000259" key="5">
    <source>
        <dbReference type="Pfam" id="PF00890"/>
    </source>
</evidence>
<evidence type="ECO:0000256" key="3">
    <source>
        <dbReference type="ARBA" id="ARBA00022827"/>
    </source>
</evidence>
<dbReference type="PATRIC" id="fig|1439726.3.peg.1722"/>